<dbReference type="InterPro" id="IPR029065">
    <property type="entry name" value="Enolase_C-like"/>
</dbReference>
<dbReference type="Proteomes" id="UP001219901">
    <property type="component" value="Chromosome"/>
</dbReference>
<dbReference type="SMART" id="SM00922">
    <property type="entry name" value="MR_MLE"/>
    <property type="match status" value="1"/>
</dbReference>
<dbReference type="Gene3D" id="3.30.390.10">
    <property type="entry name" value="Enolase-like, N-terminal domain"/>
    <property type="match status" value="1"/>
</dbReference>
<keyword evidence="7" id="KW-1185">Reference proteome</keyword>
<dbReference type="Pfam" id="PF02746">
    <property type="entry name" value="MR_MLE_N"/>
    <property type="match status" value="1"/>
</dbReference>
<gene>
    <name evidence="5" type="ORF">GKO46_05945</name>
    <name evidence="6" type="ORF">GKO48_14190</name>
</gene>
<dbReference type="EMBL" id="WMBE01000002">
    <property type="protein sequence ID" value="MDG0866617.1"/>
    <property type="molecule type" value="Genomic_DNA"/>
</dbReference>
<dbReference type="InterPro" id="IPR046945">
    <property type="entry name" value="RHMD-like"/>
</dbReference>
<dbReference type="PANTHER" id="PTHR13794:SF58">
    <property type="entry name" value="MITOCHONDRIAL ENOLASE SUPERFAMILY MEMBER 1"/>
    <property type="match status" value="1"/>
</dbReference>
<keyword evidence="2" id="KW-0479">Metal-binding</keyword>
<dbReference type="AlphaFoldDB" id="A0AAJ5ZGD9"/>
<sequence>MKITDVKAYPLKTRTALVRVFTDEGIEGIGECSPMNVPVMCYFVENALKPLIVGKNPLDVERLWDDMFFGTYKLGTAGTQPSCISGVDIALWDIKAKVAGMPLYQLMGGAVRTTFTMYKSIGGGSAMTPNEMLSKVETAYEEGFKAVKIRMDWKYKQDVDPKKDMEMFRLCREFLPDEFPLSFDANNGYSVSTAIQQGSKFEDLGIYHFEEPVSPTNYEGIREVADALDVPVSAGEHEYTRWQFRDLINVAKPDLLQPDVVKCCGLTEGKRIAALAETHDMSVVPHMTQPSIGNAASLALCATLPLSSRPHEYSGQRDDLDELFDDPWEFKNGEITIPNKPGLGLTVNEKALEAALMD</sequence>
<protein>
    <recommendedName>
        <fullName evidence="4">Mandelate racemase/muconate lactonizing enzyme C-terminal domain-containing protein</fullName>
    </recommendedName>
</protein>
<dbReference type="SUPFAM" id="SSF54826">
    <property type="entry name" value="Enolase N-terminal domain-like"/>
    <property type="match status" value="1"/>
</dbReference>
<organism evidence="6 7">
    <name type="scientific">Candidatus Lucifugimonas marina</name>
    <dbReference type="NCBI Taxonomy" id="3038979"/>
    <lineage>
        <taxon>Bacteria</taxon>
        <taxon>Bacillati</taxon>
        <taxon>Chloroflexota</taxon>
        <taxon>Dehalococcoidia</taxon>
        <taxon>SAR202 cluster</taxon>
        <taxon>Candidatus Lucifugimonadales</taxon>
        <taxon>Candidatus Lucifugimonadaceae</taxon>
        <taxon>Candidatus Lucifugimonas</taxon>
    </lineage>
</organism>
<dbReference type="RefSeq" id="WP_342824184.1">
    <property type="nucleotide sequence ID" value="NZ_CP046146.1"/>
</dbReference>
<dbReference type="Proteomes" id="UP001321249">
    <property type="component" value="Unassembled WGS sequence"/>
</dbReference>
<evidence type="ECO:0000313" key="5">
    <source>
        <dbReference type="EMBL" id="MDG0866617.1"/>
    </source>
</evidence>
<dbReference type="GO" id="GO:0016836">
    <property type="term" value="F:hydro-lyase activity"/>
    <property type="evidence" value="ECO:0007669"/>
    <property type="project" value="TreeGrafter"/>
</dbReference>
<reference evidence="7" key="3">
    <citation type="submission" date="2023-06" db="EMBL/GenBank/DDBJ databases">
        <title>Pangenomics reveal diversification of enzyme families and niche specialization in globally abundant SAR202 bacteria.</title>
        <authorList>
            <person name="Saw J.H.W."/>
        </authorList>
    </citation>
    <scope>NUCLEOTIDE SEQUENCE [LARGE SCALE GENOMIC DNA]</scope>
    <source>
        <strain evidence="7">JH1073</strain>
    </source>
</reference>
<comment type="cofactor">
    <cofactor evidence="1">
        <name>Mg(2+)</name>
        <dbReference type="ChEBI" id="CHEBI:18420"/>
    </cofactor>
</comment>
<keyword evidence="3" id="KW-0460">Magnesium</keyword>
<reference evidence="6" key="2">
    <citation type="journal article" date="2023" name="Nat. Commun.">
        <title>Cultivation of marine bacteria of the SAR202 clade.</title>
        <authorList>
            <person name="Lim Y."/>
            <person name="Seo J.H."/>
            <person name="Giovannoni S.J."/>
            <person name="Kang I."/>
            <person name="Cho J.C."/>
        </authorList>
    </citation>
    <scope>NUCLEOTIDE SEQUENCE</scope>
    <source>
        <strain evidence="6">JH1073</strain>
    </source>
</reference>
<dbReference type="PANTHER" id="PTHR13794">
    <property type="entry name" value="ENOLASE SUPERFAMILY, MANDELATE RACEMASE"/>
    <property type="match status" value="1"/>
</dbReference>
<dbReference type="InterPro" id="IPR029017">
    <property type="entry name" value="Enolase-like_N"/>
</dbReference>
<name>A0AAJ5ZGD9_9CHLR</name>
<feature type="domain" description="Mandelate racemase/muconate lactonizing enzyme C-terminal" evidence="4">
    <location>
        <begin position="129"/>
        <end position="231"/>
    </location>
</feature>
<dbReference type="InterPro" id="IPR013341">
    <property type="entry name" value="Mandelate_racemase_N_dom"/>
</dbReference>
<proteinExistence type="predicted"/>
<evidence type="ECO:0000256" key="3">
    <source>
        <dbReference type="ARBA" id="ARBA00022842"/>
    </source>
</evidence>
<accession>A0AAJ5ZGD9</accession>
<reference evidence="7 8" key="1">
    <citation type="submission" date="2019-11" db="EMBL/GenBank/DDBJ databases">
        <authorList>
            <person name="Cho J.-C."/>
        </authorList>
    </citation>
    <scope>NUCLEOTIDE SEQUENCE [LARGE SCALE GENOMIC DNA]</scope>
    <source>
        <strain evidence="6 7">JH1073</strain>
        <strain evidence="5 8">JH702</strain>
    </source>
</reference>
<dbReference type="Gene3D" id="3.20.20.120">
    <property type="entry name" value="Enolase-like C-terminal domain"/>
    <property type="match status" value="1"/>
</dbReference>
<dbReference type="GO" id="GO:0016052">
    <property type="term" value="P:carbohydrate catabolic process"/>
    <property type="evidence" value="ECO:0007669"/>
    <property type="project" value="TreeGrafter"/>
</dbReference>
<dbReference type="SUPFAM" id="SSF51604">
    <property type="entry name" value="Enolase C-terminal domain-like"/>
    <property type="match status" value="1"/>
</dbReference>
<evidence type="ECO:0000256" key="2">
    <source>
        <dbReference type="ARBA" id="ARBA00022723"/>
    </source>
</evidence>
<dbReference type="InterPro" id="IPR036849">
    <property type="entry name" value="Enolase-like_C_sf"/>
</dbReference>
<evidence type="ECO:0000256" key="1">
    <source>
        <dbReference type="ARBA" id="ARBA00001946"/>
    </source>
</evidence>
<dbReference type="CDD" id="cd03316">
    <property type="entry name" value="MR_like"/>
    <property type="match status" value="1"/>
</dbReference>
<dbReference type="EMBL" id="CP046147">
    <property type="protein sequence ID" value="WFG40704.1"/>
    <property type="molecule type" value="Genomic_DNA"/>
</dbReference>
<dbReference type="Pfam" id="PF13378">
    <property type="entry name" value="MR_MLE_C"/>
    <property type="match status" value="1"/>
</dbReference>
<evidence type="ECO:0000313" key="6">
    <source>
        <dbReference type="EMBL" id="WFG40704.1"/>
    </source>
</evidence>
<evidence type="ECO:0000313" key="8">
    <source>
        <dbReference type="Proteomes" id="UP001321249"/>
    </source>
</evidence>
<dbReference type="SFLD" id="SFLDG00179">
    <property type="entry name" value="mandelate_racemase"/>
    <property type="match status" value="1"/>
</dbReference>
<dbReference type="InterPro" id="IPR013342">
    <property type="entry name" value="Mandelate_racemase_C"/>
</dbReference>
<dbReference type="GO" id="GO:0000287">
    <property type="term" value="F:magnesium ion binding"/>
    <property type="evidence" value="ECO:0007669"/>
    <property type="project" value="TreeGrafter"/>
</dbReference>
<evidence type="ECO:0000313" key="7">
    <source>
        <dbReference type="Proteomes" id="UP001219901"/>
    </source>
</evidence>
<dbReference type="SFLD" id="SFLDS00001">
    <property type="entry name" value="Enolase"/>
    <property type="match status" value="1"/>
</dbReference>
<evidence type="ECO:0000259" key="4">
    <source>
        <dbReference type="SMART" id="SM00922"/>
    </source>
</evidence>